<dbReference type="AlphaFoldDB" id="A0A4R9GJQ6"/>
<sequence length="85" mass="9754">MSKFEKSLRRLKSKPKDFTYGELRNILTGLGYTEVNQGKTSGSRVGFINEETKHLIRLHKPHPGNILKAYQIELVLDELMKKGII</sequence>
<organism evidence="1 2">
    <name type="scientific">Leptospira fletcheri</name>
    <dbReference type="NCBI Taxonomy" id="2484981"/>
    <lineage>
        <taxon>Bacteria</taxon>
        <taxon>Pseudomonadati</taxon>
        <taxon>Spirochaetota</taxon>
        <taxon>Spirochaetia</taxon>
        <taxon>Leptospirales</taxon>
        <taxon>Leptospiraceae</taxon>
        <taxon>Leptospira</taxon>
    </lineage>
</organism>
<accession>A0A4R9GJQ6</accession>
<comment type="caution">
    <text evidence="1">The sequence shown here is derived from an EMBL/GenBank/DDBJ whole genome shotgun (WGS) entry which is preliminary data.</text>
</comment>
<reference evidence="1" key="1">
    <citation type="journal article" date="2019" name="PLoS Negl. Trop. Dis.">
        <title>Revisiting the worldwide diversity of Leptospira species in the environment.</title>
        <authorList>
            <person name="Vincent A.T."/>
            <person name="Schiettekatte O."/>
            <person name="Bourhy P."/>
            <person name="Veyrier F.J."/>
            <person name="Picardeau M."/>
        </authorList>
    </citation>
    <scope>NUCLEOTIDE SEQUENCE [LARGE SCALE GENOMIC DNA]</scope>
    <source>
        <strain evidence="1">SSW15</strain>
    </source>
</reference>
<keyword evidence="2" id="KW-1185">Reference proteome</keyword>
<gene>
    <name evidence="1" type="ORF">EHO60_03220</name>
</gene>
<dbReference type="RefSeq" id="WP_135766743.1">
    <property type="nucleotide sequence ID" value="NZ_RQET01000003.1"/>
</dbReference>
<evidence type="ECO:0000313" key="1">
    <source>
        <dbReference type="EMBL" id="TGK12898.1"/>
    </source>
</evidence>
<evidence type="ECO:0000313" key="2">
    <source>
        <dbReference type="Proteomes" id="UP000298458"/>
    </source>
</evidence>
<name>A0A4R9GJQ6_9LEPT</name>
<dbReference type="OrthoDB" id="1447122at2"/>
<dbReference type="Proteomes" id="UP000298458">
    <property type="component" value="Unassembled WGS sequence"/>
</dbReference>
<dbReference type="EMBL" id="RQET01000003">
    <property type="protein sequence ID" value="TGK12898.1"/>
    <property type="molecule type" value="Genomic_DNA"/>
</dbReference>
<proteinExistence type="predicted"/>
<protein>
    <submittedName>
        <fullName evidence="1">Type II toxin-antitoxin system HicA family toxin</fullName>
    </submittedName>
</protein>